<evidence type="ECO:0000256" key="1">
    <source>
        <dbReference type="SAM" id="SignalP"/>
    </source>
</evidence>
<protein>
    <submittedName>
        <fullName evidence="3">Glycoprotein membrane GPI-anchored</fullName>
    </submittedName>
</protein>
<name>A0AAV8DXT5_9POAL</name>
<dbReference type="EMBL" id="JAMFTS010000003">
    <property type="protein sequence ID" value="KAJ4771954.1"/>
    <property type="molecule type" value="Genomic_DNA"/>
</dbReference>
<evidence type="ECO:0000313" key="3">
    <source>
        <dbReference type="EMBL" id="KAJ4771954.1"/>
    </source>
</evidence>
<accession>A0AAV8DXT5</accession>
<feature type="domain" description="Uncharacterized GPI-anchored protein At5g19230-like" evidence="2">
    <location>
        <begin position="29"/>
        <end position="127"/>
    </location>
</feature>
<dbReference type="Proteomes" id="UP001140206">
    <property type="component" value="Chromosome 3"/>
</dbReference>
<keyword evidence="4" id="KW-1185">Reference proteome</keyword>
<keyword evidence="1" id="KW-0732">Signal</keyword>
<dbReference type="AlphaFoldDB" id="A0AAV8DXT5"/>
<gene>
    <name evidence="3" type="ORF">LUZ62_056211</name>
</gene>
<dbReference type="InterPro" id="IPR059083">
    <property type="entry name" value="At5g19230_dom"/>
</dbReference>
<dbReference type="PANTHER" id="PTHR33976:SF8">
    <property type="entry name" value="OS07G0645000 PROTEIN"/>
    <property type="match status" value="1"/>
</dbReference>
<reference evidence="3" key="1">
    <citation type="submission" date="2022-08" db="EMBL/GenBank/DDBJ databases">
        <authorList>
            <person name="Marques A."/>
        </authorList>
    </citation>
    <scope>NUCLEOTIDE SEQUENCE</scope>
    <source>
        <strain evidence="3">RhyPub2mFocal</strain>
        <tissue evidence="3">Leaves</tissue>
    </source>
</reference>
<proteinExistence type="predicted"/>
<dbReference type="Pfam" id="PF25884">
    <property type="entry name" value="At5g19230"/>
    <property type="match status" value="1"/>
</dbReference>
<evidence type="ECO:0000313" key="4">
    <source>
        <dbReference type="Proteomes" id="UP001140206"/>
    </source>
</evidence>
<feature type="signal peptide" evidence="1">
    <location>
        <begin position="1"/>
        <end position="23"/>
    </location>
</feature>
<organism evidence="3 4">
    <name type="scientific">Rhynchospora pubera</name>
    <dbReference type="NCBI Taxonomy" id="906938"/>
    <lineage>
        <taxon>Eukaryota</taxon>
        <taxon>Viridiplantae</taxon>
        <taxon>Streptophyta</taxon>
        <taxon>Embryophyta</taxon>
        <taxon>Tracheophyta</taxon>
        <taxon>Spermatophyta</taxon>
        <taxon>Magnoliopsida</taxon>
        <taxon>Liliopsida</taxon>
        <taxon>Poales</taxon>
        <taxon>Cyperaceae</taxon>
        <taxon>Cyperoideae</taxon>
        <taxon>Rhynchosporeae</taxon>
        <taxon>Rhynchospora</taxon>
    </lineage>
</organism>
<feature type="chain" id="PRO_5043507727" evidence="1">
    <location>
        <begin position="24"/>
        <end position="127"/>
    </location>
</feature>
<evidence type="ECO:0000259" key="2">
    <source>
        <dbReference type="Pfam" id="PF25884"/>
    </source>
</evidence>
<comment type="caution">
    <text evidence="3">The sequence shown here is derived from an EMBL/GenBank/DDBJ whole genome shotgun (WGS) entry which is preliminary data.</text>
</comment>
<sequence length="127" mass="13835">MGFRLFLFSLSLIVCLLSQTARSDNTGSQLLKGINSYRASLNLTALSENSDACLAEQYAIQMKDEPCTDSTGDDTVAQSPSDASFLSRCHNATTTLDEVVMLACVPGFVSDLVLTNFTKSQYNQYLN</sequence>
<dbReference type="InterPro" id="IPR045285">
    <property type="entry name" value="At5g19230-like"/>
</dbReference>
<dbReference type="PANTHER" id="PTHR33976">
    <property type="entry name" value="OS07G0645000 PROTEIN"/>
    <property type="match status" value="1"/>
</dbReference>